<keyword evidence="3" id="KW-1185">Reference proteome</keyword>
<feature type="region of interest" description="Disordered" evidence="1">
    <location>
        <begin position="1"/>
        <end position="147"/>
    </location>
</feature>
<name>A0A0K8P405_PISS1</name>
<reference evidence="3" key="1">
    <citation type="submission" date="2015-07" db="EMBL/GenBank/DDBJ databases">
        <title>Discovery of a poly(ethylene terephthalate assimilation.</title>
        <authorList>
            <person name="Yoshida S."/>
            <person name="Hiraga K."/>
            <person name="Takehana T."/>
            <person name="Taniguchi I."/>
            <person name="Yamaji H."/>
            <person name="Maeda Y."/>
            <person name="Toyohara K."/>
            <person name="Miyamoto K."/>
            <person name="Kimura Y."/>
            <person name="Oda K."/>
        </authorList>
    </citation>
    <scope>NUCLEOTIDE SEQUENCE [LARGE SCALE GENOMIC DNA]</scope>
    <source>
        <strain evidence="3">NBRC 110686 / TISTR 2288 / 201-F6</strain>
    </source>
</reference>
<feature type="compositionally biased region" description="Low complexity" evidence="1">
    <location>
        <begin position="136"/>
        <end position="147"/>
    </location>
</feature>
<proteinExistence type="predicted"/>
<reference evidence="2 3" key="2">
    <citation type="journal article" date="2016" name="Science">
        <title>A bacterium that degrades and assimilates poly(ethylene terephthalate).</title>
        <authorList>
            <person name="Yoshida S."/>
            <person name="Hiraga K."/>
            <person name="Takehana T."/>
            <person name="Taniguchi I."/>
            <person name="Yamaji H."/>
            <person name="Maeda Y."/>
            <person name="Toyohara K."/>
            <person name="Miyamoto K."/>
            <person name="Kimura Y."/>
            <person name="Oda K."/>
        </authorList>
    </citation>
    <scope>NUCLEOTIDE SEQUENCE [LARGE SCALE GENOMIC DNA]</scope>
    <source>
        <strain evidence="3">NBRC 110686 / TISTR 2288 / 201-F6</strain>
    </source>
</reference>
<dbReference type="AlphaFoldDB" id="A0A0K8P405"/>
<feature type="compositionally biased region" description="Basic and acidic residues" evidence="1">
    <location>
        <begin position="8"/>
        <end position="24"/>
    </location>
</feature>
<feature type="compositionally biased region" description="Low complexity" evidence="1">
    <location>
        <begin position="26"/>
        <end position="61"/>
    </location>
</feature>
<evidence type="ECO:0000256" key="1">
    <source>
        <dbReference type="SAM" id="MobiDB-lite"/>
    </source>
</evidence>
<dbReference type="STRING" id="1547922.ISF6_3238"/>
<evidence type="ECO:0000313" key="2">
    <source>
        <dbReference type="EMBL" id="GAP37383.1"/>
    </source>
</evidence>
<dbReference type="RefSeq" id="WP_054021315.1">
    <property type="nucleotide sequence ID" value="NZ_BBYR01000045.1"/>
</dbReference>
<organism evidence="2 3">
    <name type="scientific">Piscinibacter sakaiensis</name>
    <name type="common">Ideonella sakaiensis</name>
    <dbReference type="NCBI Taxonomy" id="1547922"/>
    <lineage>
        <taxon>Bacteria</taxon>
        <taxon>Pseudomonadati</taxon>
        <taxon>Pseudomonadota</taxon>
        <taxon>Betaproteobacteria</taxon>
        <taxon>Burkholderiales</taxon>
        <taxon>Sphaerotilaceae</taxon>
        <taxon>Piscinibacter</taxon>
    </lineage>
</organism>
<protein>
    <submittedName>
        <fullName evidence="2">Uncharacterized protein</fullName>
    </submittedName>
</protein>
<dbReference type="Proteomes" id="UP000037660">
    <property type="component" value="Unassembled WGS sequence"/>
</dbReference>
<accession>A0A0K8P405</accession>
<dbReference type="OrthoDB" id="8561749at2"/>
<dbReference type="EMBL" id="BBYR01000045">
    <property type="protein sequence ID" value="GAP37383.1"/>
    <property type="molecule type" value="Genomic_DNA"/>
</dbReference>
<feature type="compositionally biased region" description="Basic and acidic residues" evidence="1">
    <location>
        <begin position="114"/>
        <end position="132"/>
    </location>
</feature>
<comment type="caution">
    <text evidence="2">The sequence shown here is derived from an EMBL/GenBank/DDBJ whole genome shotgun (WGS) entry which is preliminary data.</text>
</comment>
<sequence length="332" mass="34421">MDNPAAEFDAHDLQLIENARRESEASDAAALAAAEQAAEPPQAAPETAAAPAAAPAAEGAPVQESVPSQPGSDATPPAAPAPAAPAAAPAATPAPAPAPAEAQGSVKAALRASRQSERRLREENERLQRELATRNAGAPSPAAAAAALTEEQLADLREFAPDAAAQLEALRAENERLRQVAEAAAPAPASPPFVPDQLVPEVQEAVDDIPELLQWQNDPDQRRWTAAKAADTMLRQSEGWANATFAQRFAKVTELVQQQFTTPSKAAPAPAPLEQALQRVAAAPPAATSAPLTVGDMRGGSSPSHNPTPDYHRMKEQGATDEDILAALPIMS</sequence>
<evidence type="ECO:0000313" key="3">
    <source>
        <dbReference type="Proteomes" id="UP000037660"/>
    </source>
</evidence>
<feature type="compositionally biased region" description="Low complexity" evidence="1">
    <location>
        <begin position="281"/>
        <end position="291"/>
    </location>
</feature>
<feature type="region of interest" description="Disordered" evidence="1">
    <location>
        <begin position="280"/>
        <end position="332"/>
    </location>
</feature>
<gene>
    <name evidence="2" type="ORF">ISF6_3238</name>
</gene>